<sequence length="150" mass="16994">MSSLQRNPSVGLTVDPAISTPRAEYEADVAELQASLQELWTRAYATTDLRERAGIQNAVGVCHVDLHLLESRYKSNLEIETRKYEERTEAVIQELCDQLVAELGPSHIRGTLRALDPEELSCYVPKVTSDKIITRNERGYYHQVPTPPWD</sequence>
<gene>
    <name evidence="1" type="ORF">O9K51_09484</name>
</gene>
<dbReference type="AlphaFoldDB" id="A0AB34FHU1"/>
<dbReference type="EMBL" id="JAQHRD010000009">
    <property type="protein sequence ID" value="KAJ6438062.1"/>
    <property type="molecule type" value="Genomic_DNA"/>
</dbReference>
<protein>
    <submittedName>
        <fullName evidence="1">RTA-like protein</fullName>
    </submittedName>
</protein>
<proteinExistence type="predicted"/>
<name>A0AB34FHU1_9HYPO</name>
<comment type="caution">
    <text evidence="1">The sequence shown here is derived from an EMBL/GenBank/DDBJ whole genome shotgun (WGS) entry which is preliminary data.</text>
</comment>
<accession>A0AB34FHU1</accession>
<organism evidence="1 2">
    <name type="scientific">Purpureocillium lavendulum</name>
    <dbReference type="NCBI Taxonomy" id="1247861"/>
    <lineage>
        <taxon>Eukaryota</taxon>
        <taxon>Fungi</taxon>
        <taxon>Dikarya</taxon>
        <taxon>Ascomycota</taxon>
        <taxon>Pezizomycotina</taxon>
        <taxon>Sordariomycetes</taxon>
        <taxon>Hypocreomycetidae</taxon>
        <taxon>Hypocreales</taxon>
        <taxon>Ophiocordycipitaceae</taxon>
        <taxon>Purpureocillium</taxon>
    </lineage>
</organism>
<dbReference type="Proteomes" id="UP001163105">
    <property type="component" value="Unassembled WGS sequence"/>
</dbReference>
<evidence type="ECO:0000313" key="2">
    <source>
        <dbReference type="Proteomes" id="UP001163105"/>
    </source>
</evidence>
<evidence type="ECO:0000313" key="1">
    <source>
        <dbReference type="EMBL" id="KAJ6438062.1"/>
    </source>
</evidence>
<keyword evidence="2" id="KW-1185">Reference proteome</keyword>
<reference evidence="1" key="1">
    <citation type="submission" date="2023-01" db="EMBL/GenBank/DDBJ databases">
        <title>The growth and conidiation of Purpureocillium lavendulum are regulated by nitrogen source and histone H3K14 acetylation.</title>
        <authorList>
            <person name="Tang P."/>
            <person name="Han J."/>
            <person name="Zhang C."/>
            <person name="Tang P."/>
            <person name="Qi F."/>
            <person name="Zhang K."/>
            <person name="Liang L."/>
        </authorList>
    </citation>
    <scope>NUCLEOTIDE SEQUENCE</scope>
    <source>
        <strain evidence="1">YMF1.00683</strain>
    </source>
</reference>